<feature type="region of interest" description="Disordered" evidence="16">
    <location>
        <begin position="132"/>
        <end position="163"/>
    </location>
</feature>
<feature type="compositionally biased region" description="Low complexity" evidence="16">
    <location>
        <begin position="211"/>
        <end position="220"/>
    </location>
</feature>
<dbReference type="GO" id="GO:0005634">
    <property type="term" value="C:nucleus"/>
    <property type="evidence" value="ECO:0007669"/>
    <property type="project" value="UniProtKB-SubCell"/>
</dbReference>
<dbReference type="AlphaFoldDB" id="A0A3M7T345"/>
<feature type="active site" description="Nucleophile" evidence="13">
    <location>
        <position position="268"/>
    </location>
</feature>
<keyword evidence="7 15" id="KW-0904">Protein phosphatase</keyword>
<keyword evidence="18" id="KW-1185">Reference proteome</keyword>
<evidence type="ECO:0000313" key="17">
    <source>
        <dbReference type="EMBL" id="RNA42290.1"/>
    </source>
</evidence>
<evidence type="ECO:0000256" key="7">
    <source>
        <dbReference type="ARBA" id="ARBA00022912"/>
    </source>
</evidence>
<dbReference type="GO" id="GO:0045739">
    <property type="term" value="P:positive regulation of DNA repair"/>
    <property type="evidence" value="ECO:0007669"/>
    <property type="project" value="TreeGrafter"/>
</dbReference>
<accession>A0A3M7T345</accession>
<feature type="compositionally biased region" description="Low complexity" evidence="16">
    <location>
        <begin position="137"/>
        <end position="152"/>
    </location>
</feature>
<evidence type="ECO:0000256" key="12">
    <source>
        <dbReference type="ARBA" id="ARBA00051722"/>
    </source>
</evidence>
<evidence type="ECO:0000256" key="16">
    <source>
        <dbReference type="SAM" id="MobiDB-lite"/>
    </source>
</evidence>
<dbReference type="Gene3D" id="3.40.50.12350">
    <property type="match status" value="1"/>
</dbReference>
<dbReference type="EC" id="3.1.3.48" evidence="15"/>
<dbReference type="FunFam" id="3.40.50.12350:FF:000001">
    <property type="entry name" value="Eyes absent homolog"/>
    <property type="match status" value="1"/>
</dbReference>
<dbReference type="SFLD" id="SFLDG01129">
    <property type="entry name" value="C1.5:_HAD__Beta-PGM__Phosphata"/>
    <property type="match status" value="1"/>
</dbReference>
<keyword evidence="9" id="KW-0010">Activator</keyword>
<dbReference type="InterPro" id="IPR006545">
    <property type="entry name" value="EYA_dom"/>
</dbReference>
<dbReference type="SUPFAM" id="SSF56784">
    <property type="entry name" value="HAD-like"/>
    <property type="match status" value="1"/>
</dbReference>
<dbReference type="EMBL" id="REGN01000386">
    <property type="protein sequence ID" value="RNA42290.1"/>
    <property type="molecule type" value="Genomic_DNA"/>
</dbReference>
<evidence type="ECO:0000256" key="15">
    <source>
        <dbReference type="RuleBase" id="RU362036"/>
    </source>
</evidence>
<feature type="active site" description="Proton donor" evidence="13">
    <location>
        <position position="270"/>
    </location>
</feature>
<sequence length="531" mass="57772">MQAYHQTFNPQAYIGNTNGAAAAAAAAAYYQQHNASNYVLQSQYGLADSFPYPANTPQAYSQANPPLDYVSYAAAVATNPSYHQGQFYQSSGQAGSQLTGYSAPGSSMTASSPDYQYANSFLNAVQHLQQNNLLHGSPNNSNANSDATNNSSEPLPVNSSTPNLAQSAASVAAAAAAAAAAAIHQQHHQYSTNTSQTYLLNPAALNDTQFSALPASPLSPKSKKGKSKGKKSSSVQSTTASIAPLLSSSPTSNSLAGELETERVFVWDLDETIIIFHSLLTSSYAQRFIKDPQVAINLGLQMEGLIFSLADLHLHFNDLEECDQVHVDDVSSDDNGQDLSNYNFASDGFHSSANSNVSLSSGVRGGVEWMRKLAFRYRKIKETYNAYRNNVAELLGSPKCDQWAQIRNDIEKLTDNWLTLAHQSLSIIKSRPTNVNVLVTTTQLVPAVAKILLYGLGGLFDIENVYSATKIGKESCFERISSRFGRKCTYVVVGDRQEEETAAKQMNWPFWRINEHRDLAALHHALDLEFL</sequence>
<dbReference type="Proteomes" id="UP000276133">
    <property type="component" value="Unassembled WGS sequence"/>
</dbReference>
<name>A0A3M7T345_BRAPC</name>
<dbReference type="InterPro" id="IPR028472">
    <property type="entry name" value="EYA"/>
</dbReference>
<evidence type="ECO:0000256" key="9">
    <source>
        <dbReference type="ARBA" id="ARBA00023159"/>
    </source>
</evidence>
<comment type="cofactor">
    <cofactor evidence="14 15">
        <name>Mg(2+)</name>
        <dbReference type="ChEBI" id="CHEBI:18420"/>
    </cofactor>
    <text evidence="14 15">Binds 1 Mg(2+) ion per subunit.</text>
</comment>
<dbReference type="InterPro" id="IPR036412">
    <property type="entry name" value="HAD-like_sf"/>
</dbReference>
<evidence type="ECO:0000256" key="14">
    <source>
        <dbReference type="PIRSR" id="PIRSR628472-2"/>
    </source>
</evidence>
<keyword evidence="6 14" id="KW-0460">Magnesium</keyword>
<dbReference type="CDD" id="cd02601">
    <property type="entry name" value="HAD_Eya"/>
    <property type="match status" value="1"/>
</dbReference>
<feature type="compositionally biased region" description="Basic residues" evidence="16">
    <location>
        <begin position="221"/>
        <end position="231"/>
    </location>
</feature>
<feature type="binding site" evidence="14">
    <location>
        <position position="270"/>
    </location>
    <ligand>
        <name>Mg(2+)</name>
        <dbReference type="ChEBI" id="CHEBI:18420"/>
    </ligand>
</feature>
<dbReference type="GO" id="GO:0030154">
    <property type="term" value="P:cell differentiation"/>
    <property type="evidence" value="ECO:0007669"/>
    <property type="project" value="TreeGrafter"/>
</dbReference>
<evidence type="ECO:0000256" key="13">
    <source>
        <dbReference type="PIRSR" id="PIRSR628472-1"/>
    </source>
</evidence>
<keyword evidence="11" id="KW-0539">Nucleus</keyword>
<dbReference type="OrthoDB" id="167668at2759"/>
<organism evidence="17 18">
    <name type="scientific">Brachionus plicatilis</name>
    <name type="common">Marine rotifer</name>
    <name type="synonym">Brachionus muelleri</name>
    <dbReference type="NCBI Taxonomy" id="10195"/>
    <lineage>
        <taxon>Eukaryota</taxon>
        <taxon>Metazoa</taxon>
        <taxon>Spiralia</taxon>
        <taxon>Gnathifera</taxon>
        <taxon>Rotifera</taxon>
        <taxon>Eurotatoria</taxon>
        <taxon>Monogononta</taxon>
        <taxon>Pseudotrocha</taxon>
        <taxon>Ploima</taxon>
        <taxon>Brachionidae</taxon>
        <taxon>Brachionus</taxon>
    </lineage>
</organism>
<comment type="caution">
    <text evidence="17">The sequence shown here is derived from an EMBL/GenBank/DDBJ whole genome shotgun (WGS) entry which is preliminary data.</text>
</comment>
<dbReference type="NCBIfam" id="TIGR01658">
    <property type="entry name" value="EYA-cons_domain"/>
    <property type="match status" value="1"/>
</dbReference>
<dbReference type="Pfam" id="PF00702">
    <property type="entry name" value="Hydrolase"/>
    <property type="match status" value="1"/>
</dbReference>
<gene>
    <name evidence="17" type="ORF">BpHYR1_022331</name>
</gene>
<comment type="similarity">
    <text evidence="2 15">Belongs to the HAD-like hydrolase superfamily. EYA family.</text>
</comment>
<dbReference type="GO" id="GO:2001240">
    <property type="term" value="P:negative regulation of extrinsic apoptotic signaling pathway in absence of ligand"/>
    <property type="evidence" value="ECO:0007669"/>
    <property type="project" value="TreeGrafter"/>
</dbReference>
<dbReference type="PANTHER" id="PTHR10190:SF16">
    <property type="entry name" value="DEVELOPMENTAL PROTEIN EYES ABSENT"/>
    <property type="match status" value="1"/>
</dbReference>
<evidence type="ECO:0000256" key="1">
    <source>
        <dbReference type="ARBA" id="ARBA00004123"/>
    </source>
</evidence>
<dbReference type="GO" id="GO:0004725">
    <property type="term" value="F:protein tyrosine phosphatase activity"/>
    <property type="evidence" value="ECO:0007669"/>
    <property type="project" value="UniProtKB-EC"/>
</dbReference>
<feature type="region of interest" description="Disordered" evidence="16">
    <location>
        <begin position="211"/>
        <end position="236"/>
    </location>
</feature>
<evidence type="ECO:0000256" key="5">
    <source>
        <dbReference type="ARBA" id="ARBA00022801"/>
    </source>
</evidence>
<dbReference type="STRING" id="10195.A0A3M7T345"/>
<keyword evidence="3" id="KW-0217">Developmental protein</keyword>
<dbReference type="PANTHER" id="PTHR10190">
    <property type="entry name" value="EYES ABSENT"/>
    <property type="match status" value="1"/>
</dbReference>
<protein>
    <recommendedName>
        <fullName evidence="15">Eyes absent homolog</fullName>
        <ecNumber evidence="15">3.1.3.48</ecNumber>
    </recommendedName>
</protein>
<evidence type="ECO:0000256" key="10">
    <source>
        <dbReference type="ARBA" id="ARBA00023163"/>
    </source>
</evidence>
<keyword evidence="4 14" id="KW-0479">Metal-binding</keyword>
<comment type="subcellular location">
    <subcellularLocation>
        <location evidence="1">Nucleus</location>
    </subcellularLocation>
</comment>
<evidence type="ECO:0000256" key="3">
    <source>
        <dbReference type="ARBA" id="ARBA00022473"/>
    </source>
</evidence>
<feature type="binding site" evidence="14">
    <location>
        <position position="495"/>
    </location>
    <ligand>
        <name>Mg(2+)</name>
        <dbReference type="ChEBI" id="CHEBI:18420"/>
    </ligand>
</feature>
<dbReference type="InterPro" id="IPR038102">
    <property type="entry name" value="EYA_dom_sf"/>
</dbReference>
<evidence type="ECO:0000256" key="11">
    <source>
        <dbReference type="ARBA" id="ARBA00023242"/>
    </source>
</evidence>
<comment type="catalytic activity">
    <reaction evidence="12 15">
        <text>O-phospho-L-tyrosyl-[protein] + H2O = L-tyrosyl-[protein] + phosphate</text>
        <dbReference type="Rhea" id="RHEA:10684"/>
        <dbReference type="Rhea" id="RHEA-COMP:10136"/>
        <dbReference type="Rhea" id="RHEA-COMP:20101"/>
        <dbReference type="ChEBI" id="CHEBI:15377"/>
        <dbReference type="ChEBI" id="CHEBI:43474"/>
        <dbReference type="ChEBI" id="CHEBI:46858"/>
        <dbReference type="ChEBI" id="CHEBI:61978"/>
        <dbReference type="EC" id="3.1.3.48"/>
    </reaction>
</comment>
<dbReference type="InterPro" id="IPR042577">
    <property type="entry name" value="EYA_dom_metazoan"/>
</dbReference>
<keyword evidence="8 15" id="KW-0805">Transcription regulation</keyword>
<dbReference type="GO" id="GO:0046872">
    <property type="term" value="F:metal ion binding"/>
    <property type="evidence" value="ECO:0007669"/>
    <property type="project" value="UniProtKB-KW"/>
</dbReference>
<keyword evidence="10" id="KW-0804">Transcription</keyword>
<keyword evidence="5 15" id="KW-0378">Hydrolase</keyword>
<evidence type="ECO:0000313" key="18">
    <source>
        <dbReference type="Proteomes" id="UP000276133"/>
    </source>
</evidence>
<dbReference type="SFLD" id="SFLDS00003">
    <property type="entry name" value="Haloacid_Dehalogenase"/>
    <property type="match status" value="1"/>
</dbReference>
<evidence type="ECO:0000256" key="2">
    <source>
        <dbReference type="ARBA" id="ARBA00010501"/>
    </source>
</evidence>
<proteinExistence type="inferred from homology"/>
<reference evidence="17 18" key="1">
    <citation type="journal article" date="2018" name="Sci. Rep.">
        <title>Genomic signatures of local adaptation to the degree of environmental predictability in rotifers.</title>
        <authorList>
            <person name="Franch-Gras L."/>
            <person name="Hahn C."/>
            <person name="Garcia-Roger E.M."/>
            <person name="Carmona M.J."/>
            <person name="Serra M."/>
            <person name="Gomez A."/>
        </authorList>
    </citation>
    <scope>NUCLEOTIDE SEQUENCE [LARGE SCALE GENOMIC DNA]</scope>
    <source>
        <strain evidence="17">HYR1</strain>
    </source>
</reference>
<evidence type="ECO:0000256" key="4">
    <source>
        <dbReference type="ARBA" id="ARBA00022723"/>
    </source>
</evidence>
<feature type="binding site" evidence="14">
    <location>
        <position position="268"/>
    </location>
    <ligand>
        <name>Mg(2+)</name>
        <dbReference type="ChEBI" id="CHEBI:18420"/>
    </ligand>
</feature>
<evidence type="ECO:0000256" key="8">
    <source>
        <dbReference type="ARBA" id="ARBA00023015"/>
    </source>
</evidence>
<evidence type="ECO:0000256" key="6">
    <source>
        <dbReference type="ARBA" id="ARBA00022842"/>
    </source>
</evidence>